<dbReference type="AlphaFoldDB" id="A0A4Q0T450"/>
<dbReference type="Proteomes" id="UP000289437">
    <property type="component" value="Unassembled WGS sequence"/>
</dbReference>
<name>A0A4Q0T450_9BACT</name>
<proteinExistence type="predicted"/>
<accession>A0A4Q0T450</accession>
<feature type="transmembrane region" description="Helical" evidence="1">
    <location>
        <begin position="252"/>
        <end position="275"/>
    </location>
</feature>
<dbReference type="GO" id="GO:0000271">
    <property type="term" value="P:polysaccharide biosynthetic process"/>
    <property type="evidence" value="ECO:0007669"/>
    <property type="project" value="TreeGrafter"/>
</dbReference>
<comment type="caution">
    <text evidence="3">The sequence shown here is derived from an EMBL/GenBank/DDBJ whole genome shotgun (WGS) entry which is preliminary data.</text>
</comment>
<dbReference type="Pfam" id="PF01757">
    <property type="entry name" value="Acyl_transf_3"/>
    <property type="match status" value="1"/>
</dbReference>
<dbReference type="RefSeq" id="WP_128912422.1">
    <property type="nucleotide sequence ID" value="NZ_RDSM01000001.1"/>
</dbReference>
<keyword evidence="1" id="KW-0812">Transmembrane</keyword>
<dbReference type="InterPro" id="IPR002656">
    <property type="entry name" value="Acyl_transf_3_dom"/>
</dbReference>
<dbReference type="InterPro" id="IPR050879">
    <property type="entry name" value="Acyltransferase_3"/>
</dbReference>
<keyword evidence="3" id="KW-0808">Transferase</keyword>
<evidence type="ECO:0000259" key="2">
    <source>
        <dbReference type="Pfam" id="PF01757"/>
    </source>
</evidence>
<feature type="transmembrane region" description="Helical" evidence="1">
    <location>
        <begin position="87"/>
        <end position="106"/>
    </location>
</feature>
<dbReference type="EMBL" id="RDSM01000001">
    <property type="protein sequence ID" value="RXH58423.1"/>
    <property type="molecule type" value="Genomic_DNA"/>
</dbReference>
<feature type="transmembrane region" description="Helical" evidence="1">
    <location>
        <begin position="315"/>
        <end position="333"/>
    </location>
</feature>
<evidence type="ECO:0000313" key="3">
    <source>
        <dbReference type="EMBL" id="RXH58423.1"/>
    </source>
</evidence>
<protein>
    <submittedName>
        <fullName evidence="3">Acyltransferase 3</fullName>
    </submittedName>
</protein>
<reference evidence="3 4" key="1">
    <citation type="submission" date="2018-11" db="EMBL/GenBank/DDBJ databases">
        <authorList>
            <person name="Mardanov A.V."/>
            <person name="Ravin N.V."/>
            <person name="Dedysh S.N."/>
        </authorList>
    </citation>
    <scope>NUCLEOTIDE SEQUENCE [LARGE SCALE GENOMIC DNA]</scope>
    <source>
        <strain evidence="3 4">AF10</strain>
    </source>
</reference>
<keyword evidence="4" id="KW-1185">Reference proteome</keyword>
<keyword evidence="1" id="KW-0472">Membrane</keyword>
<gene>
    <name evidence="3" type="ORF">GRAN_1733</name>
</gene>
<keyword evidence="1" id="KW-1133">Transmembrane helix</keyword>
<dbReference type="PANTHER" id="PTHR23028">
    <property type="entry name" value="ACETYLTRANSFERASE"/>
    <property type="match status" value="1"/>
</dbReference>
<dbReference type="PANTHER" id="PTHR23028:SF53">
    <property type="entry name" value="ACYL_TRANSF_3 DOMAIN-CONTAINING PROTEIN"/>
    <property type="match status" value="1"/>
</dbReference>
<dbReference type="OrthoDB" id="9796461at2"/>
<feature type="transmembrane region" description="Helical" evidence="1">
    <location>
        <begin position="48"/>
        <end position="67"/>
    </location>
</feature>
<feature type="transmembrane region" description="Helical" evidence="1">
    <location>
        <begin position="164"/>
        <end position="185"/>
    </location>
</feature>
<reference evidence="4" key="2">
    <citation type="submission" date="2019-02" db="EMBL/GenBank/DDBJ databases">
        <title>Granulicella sibirica sp. nov., a psychrotolerant acidobacterium isolated from an organic soil layer in forested tundra, West Siberia.</title>
        <authorList>
            <person name="Oshkin I.Y."/>
            <person name="Kulichevskaya I.S."/>
            <person name="Rijpstra W.I.C."/>
            <person name="Sinninghe Damste J.S."/>
            <person name="Rakitin A.L."/>
            <person name="Ravin N.V."/>
            <person name="Dedysh S.N."/>
        </authorList>
    </citation>
    <scope>NUCLEOTIDE SEQUENCE [LARGE SCALE GENOMIC DNA]</scope>
    <source>
        <strain evidence="4">AF10</strain>
    </source>
</reference>
<evidence type="ECO:0000256" key="1">
    <source>
        <dbReference type="SAM" id="Phobius"/>
    </source>
</evidence>
<keyword evidence="3" id="KW-0012">Acyltransferase</keyword>
<dbReference type="GO" id="GO:0016747">
    <property type="term" value="F:acyltransferase activity, transferring groups other than amino-acyl groups"/>
    <property type="evidence" value="ECO:0007669"/>
    <property type="project" value="InterPro"/>
</dbReference>
<dbReference type="GO" id="GO:0016020">
    <property type="term" value="C:membrane"/>
    <property type="evidence" value="ECO:0007669"/>
    <property type="project" value="TreeGrafter"/>
</dbReference>
<feature type="transmembrane region" description="Helical" evidence="1">
    <location>
        <begin position="224"/>
        <end position="245"/>
    </location>
</feature>
<feature type="domain" description="Acyltransferase 3" evidence="2">
    <location>
        <begin position="12"/>
        <end position="322"/>
    </location>
</feature>
<evidence type="ECO:0000313" key="4">
    <source>
        <dbReference type="Proteomes" id="UP000289437"/>
    </source>
</evidence>
<organism evidence="3 4">
    <name type="scientific">Granulicella sibirica</name>
    <dbReference type="NCBI Taxonomy" id="2479048"/>
    <lineage>
        <taxon>Bacteria</taxon>
        <taxon>Pseudomonadati</taxon>
        <taxon>Acidobacteriota</taxon>
        <taxon>Terriglobia</taxon>
        <taxon>Terriglobales</taxon>
        <taxon>Acidobacteriaceae</taxon>
        <taxon>Granulicella</taxon>
    </lineage>
</organism>
<sequence length="360" mass="41442">MENPLEKSRSIPSLDGLRALSVLAVILGHSRAALLDRIPFNAAFRDGSKGVAVFFVISGFLITHLLLKELRRDETINLKRFYLRRTFRIFPPFYVFLIIVAVLGLLHEIQVTRTMLLIAATYTWNYARIPETWTLGHCWSLTLEEQFYLLWPLCMAKFKLRTNLGIAAAVILLSPLSRLITYYAWPSMRERIDMMLHTHLDTIMTGCLLALMLELKIWQRVTKLALSPIAPTVAIAFLFTVDIWAKQRLRGMYLLSVGISLENLAIATILLYVVFRHESPLGKFLNLKPIKHFGMISYSIYLYQQLFTGPYTRQFPLNMLFIVAAAELSYLLVEKPSFRIRDLVQNRIFSIGKSKPLQQV</sequence>